<dbReference type="EMBL" id="QBMN01000099">
    <property type="protein sequence ID" value="PZO38747.1"/>
    <property type="molecule type" value="Genomic_DNA"/>
</dbReference>
<gene>
    <name evidence="1" type="ORF">DCF17_14200</name>
</gene>
<name>A0A2W4W5R4_9CYAN</name>
<dbReference type="NCBIfam" id="NF033572">
    <property type="entry name" value="transpos_ISKra4"/>
    <property type="match status" value="1"/>
</dbReference>
<reference evidence="2" key="1">
    <citation type="submission" date="2018-04" db="EMBL/GenBank/DDBJ databases">
        <authorList>
            <person name="Cornet L."/>
        </authorList>
    </citation>
    <scope>NUCLEOTIDE SEQUENCE [LARGE SCALE GENOMIC DNA]</scope>
</reference>
<evidence type="ECO:0000313" key="2">
    <source>
        <dbReference type="Proteomes" id="UP000249081"/>
    </source>
</evidence>
<dbReference type="AlphaFoldDB" id="A0A2W4W5R4"/>
<reference evidence="1 2" key="2">
    <citation type="submission" date="2018-06" db="EMBL/GenBank/DDBJ databases">
        <title>Metagenomic assembly of (sub)arctic Cyanobacteria and their associated microbiome from non-axenic cultures.</title>
        <authorList>
            <person name="Baurain D."/>
        </authorList>
    </citation>
    <scope>NUCLEOTIDE SEQUENCE [LARGE SCALE GENOMIC DNA]</scope>
    <source>
        <strain evidence="1">ULC041bin1</strain>
    </source>
</reference>
<protein>
    <submittedName>
        <fullName evidence="1">ISKra4 family transposase</fullName>
    </submittedName>
</protein>
<proteinExistence type="predicted"/>
<organism evidence="1 2">
    <name type="scientific">Shackletoniella antarctica</name>
    <dbReference type="NCBI Taxonomy" id="268115"/>
    <lineage>
        <taxon>Bacteria</taxon>
        <taxon>Bacillati</taxon>
        <taxon>Cyanobacteriota</taxon>
        <taxon>Cyanophyceae</taxon>
        <taxon>Oculatellales</taxon>
        <taxon>Oculatellaceae</taxon>
        <taxon>Shackletoniella</taxon>
    </lineage>
</organism>
<accession>A0A2W4W5R4</accession>
<dbReference type="Proteomes" id="UP000249081">
    <property type="component" value="Unassembled WGS sequence"/>
</dbReference>
<evidence type="ECO:0000313" key="1">
    <source>
        <dbReference type="EMBL" id="PZO38747.1"/>
    </source>
</evidence>
<comment type="caution">
    <text evidence="1">The sequence shown here is derived from an EMBL/GenBank/DDBJ whole genome shotgun (WGS) entry which is preliminary data.</text>
</comment>
<sequence length="354" mass="39527">MTPDDQKRLEACTAEIAEILYRNSNREGLDSLEGIEQTVRQQMLAEVSPRVALFFVNQQANPARGRVRRLKSLVGVLQIRQSQAERLGVKAYSRLSGGLEKANLRLSANESFQDAEDDIAALTGMRVGHSTQQRLVGRQSFECAEAKQGVSEVSIDGGKVRLRDLVESDSPWRDYKAVRVQGIYYNAFFQDNDSLIDYLSAQRLLSPLVCLGDGHAGVWNLFGQLTTVETRWEILDWYHLKENLYKVGGSLKRLATAETLLWQGKVEVAKALFADCRRKQARNFEAYLSTHQARLVNYGAYQAEQLCSIGSGAVESAVKQIGRRMQISGARWNTASVNAMLSLRCAYLNGQLAS</sequence>